<evidence type="ECO:0000256" key="1">
    <source>
        <dbReference type="SAM" id="MobiDB-lite"/>
    </source>
</evidence>
<proteinExistence type="predicted"/>
<keyword evidence="3" id="KW-1185">Reference proteome</keyword>
<protein>
    <submittedName>
        <fullName evidence="2">Uncharacterized protein</fullName>
    </submittedName>
</protein>
<evidence type="ECO:0000313" key="3">
    <source>
        <dbReference type="Proteomes" id="UP000464186"/>
    </source>
</evidence>
<reference evidence="2 3" key="1">
    <citation type="submission" date="2020-01" db="EMBL/GenBank/DDBJ databases">
        <title>Pseudarthrobacter psychrotolerans sp. nov., isolated from antarctic soil.</title>
        <authorList>
            <person name="Shin Y."/>
            <person name="Park W."/>
        </authorList>
    </citation>
    <scope>NUCLEOTIDE SEQUENCE [LARGE SCALE GENOMIC DNA]</scope>
    <source>
        <strain evidence="2 3">YJ56</strain>
    </source>
</reference>
<dbReference type="EMBL" id="CP047898">
    <property type="protein sequence ID" value="QHK18519.1"/>
    <property type="molecule type" value="Genomic_DNA"/>
</dbReference>
<feature type="compositionally biased region" description="Polar residues" evidence="1">
    <location>
        <begin position="81"/>
        <end position="93"/>
    </location>
</feature>
<dbReference type="KEGG" id="psey:GU243_00520"/>
<sequence length="93" mass="10382">MTTEDQAAAHRATLERLGADGGPLTAQSKTATAQNPEWFNVRRGEPRPDRRQLHTEILARFIESHPEVRKDTGSHMYHNMPNPNGALQTNLPA</sequence>
<organism evidence="2 3">
    <name type="scientific">Pseudarthrobacter psychrotolerans</name>
    <dbReference type="NCBI Taxonomy" id="2697569"/>
    <lineage>
        <taxon>Bacteria</taxon>
        <taxon>Bacillati</taxon>
        <taxon>Actinomycetota</taxon>
        <taxon>Actinomycetes</taxon>
        <taxon>Micrococcales</taxon>
        <taxon>Micrococcaceae</taxon>
        <taxon>Pseudarthrobacter</taxon>
    </lineage>
</organism>
<name>A0A6P1NG85_9MICC</name>
<feature type="region of interest" description="Disordered" evidence="1">
    <location>
        <begin position="71"/>
        <end position="93"/>
    </location>
</feature>
<gene>
    <name evidence="2" type="ORF">GU243_00520</name>
</gene>
<evidence type="ECO:0000313" key="2">
    <source>
        <dbReference type="EMBL" id="QHK18519.1"/>
    </source>
</evidence>
<dbReference type="Proteomes" id="UP000464186">
    <property type="component" value="Chromosome"/>
</dbReference>
<accession>A0A6P1NG85</accession>
<dbReference type="AlphaFoldDB" id="A0A6P1NG85"/>